<name>A0A8D8YHK4_9HEMI</name>
<accession>A0A8D8YHK4</accession>
<organism evidence="1">
    <name type="scientific">Cacopsylla melanoneura</name>
    <dbReference type="NCBI Taxonomy" id="428564"/>
    <lineage>
        <taxon>Eukaryota</taxon>
        <taxon>Metazoa</taxon>
        <taxon>Ecdysozoa</taxon>
        <taxon>Arthropoda</taxon>
        <taxon>Hexapoda</taxon>
        <taxon>Insecta</taxon>
        <taxon>Pterygota</taxon>
        <taxon>Neoptera</taxon>
        <taxon>Paraneoptera</taxon>
        <taxon>Hemiptera</taxon>
        <taxon>Sternorrhyncha</taxon>
        <taxon>Psylloidea</taxon>
        <taxon>Psyllidae</taxon>
        <taxon>Psyllinae</taxon>
        <taxon>Cacopsylla</taxon>
    </lineage>
</organism>
<dbReference type="EMBL" id="HBUF01302487">
    <property type="protein sequence ID" value="CAG6691417.1"/>
    <property type="molecule type" value="Transcribed_RNA"/>
</dbReference>
<dbReference type="EMBL" id="HBUF01621583">
    <property type="protein sequence ID" value="CAG6781160.1"/>
    <property type="molecule type" value="Transcribed_RNA"/>
</dbReference>
<dbReference type="EMBL" id="HBUF01621582">
    <property type="protein sequence ID" value="CAG6781159.1"/>
    <property type="molecule type" value="Transcribed_RNA"/>
</dbReference>
<protein>
    <submittedName>
        <fullName evidence="1">Uncharacterized protein</fullName>
    </submittedName>
</protein>
<proteinExistence type="predicted"/>
<dbReference type="EMBL" id="HBUF01377086">
    <property type="protein sequence ID" value="CAG6728763.1"/>
    <property type="molecule type" value="Transcribed_RNA"/>
</dbReference>
<reference evidence="1" key="1">
    <citation type="submission" date="2021-05" db="EMBL/GenBank/DDBJ databases">
        <authorList>
            <person name="Alioto T."/>
            <person name="Alioto T."/>
            <person name="Gomez Garrido J."/>
        </authorList>
    </citation>
    <scope>NUCLEOTIDE SEQUENCE</scope>
</reference>
<dbReference type="EMBL" id="HBUF01377087">
    <property type="protein sequence ID" value="CAG6728764.1"/>
    <property type="molecule type" value="Transcribed_RNA"/>
</dbReference>
<sequence length="106" mass="12290">MFDFRSIKAFPMQFFTLENRVNISARLFHLVLQSRINSRRFSFSSTMYFCKMVSFFVGEYLKTFTVLRTFSMISLKLVLNSVLCSMLSNTEVLESSSSSSLLEFSS</sequence>
<dbReference type="EMBL" id="HBUF01051887">
    <property type="protein sequence ID" value="CAG6622121.1"/>
    <property type="molecule type" value="Transcribed_RNA"/>
</dbReference>
<dbReference type="AlphaFoldDB" id="A0A8D8YHK4"/>
<evidence type="ECO:0000313" key="1">
    <source>
        <dbReference type="EMBL" id="CAG6728763.1"/>
    </source>
</evidence>